<dbReference type="GO" id="GO:0005886">
    <property type="term" value="C:plasma membrane"/>
    <property type="evidence" value="ECO:0007669"/>
    <property type="project" value="TreeGrafter"/>
</dbReference>
<reference evidence="3 4" key="1">
    <citation type="journal article" date="2012" name="J. Bacteriol.">
        <title>Genome Sequence of the Bacteriocin-Producing Strain Lactococcus garvieae DCC43.</title>
        <authorList>
            <person name="Gabrielsen C."/>
            <person name="Brede D.A."/>
            <person name="Hernandez P.E."/>
            <person name="Nes I.F."/>
            <person name="Diep D.B."/>
        </authorList>
    </citation>
    <scope>NUCLEOTIDE SEQUENCE [LARGE SCALE GENOMIC DNA]</scope>
    <source>
        <strain evidence="3 4">DCC43</strain>
    </source>
</reference>
<dbReference type="Proteomes" id="UP000006787">
    <property type="component" value="Unassembled WGS sequence"/>
</dbReference>
<evidence type="ECO:0000313" key="4">
    <source>
        <dbReference type="Proteomes" id="UP000006787"/>
    </source>
</evidence>
<evidence type="ECO:0000256" key="1">
    <source>
        <dbReference type="SAM" id="Phobius"/>
    </source>
</evidence>
<evidence type="ECO:0000259" key="2">
    <source>
        <dbReference type="Pfam" id="PF02698"/>
    </source>
</evidence>
<dbReference type="GO" id="GO:0043164">
    <property type="term" value="P:Gram-negative-bacterium-type cell wall biogenesis"/>
    <property type="evidence" value="ECO:0007669"/>
    <property type="project" value="TreeGrafter"/>
</dbReference>
<comment type="caution">
    <text evidence="3">The sequence shown here is derived from an EMBL/GenBank/DDBJ whole genome shotgun (WGS) entry which is preliminary data.</text>
</comment>
<dbReference type="PATRIC" id="fig|1231377.3.peg.377"/>
<keyword evidence="1" id="KW-1133">Transmembrane helix</keyword>
<feature type="transmembrane region" description="Helical" evidence="1">
    <location>
        <begin position="7"/>
        <end position="27"/>
    </location>
</feature>
<accession>K2PPQ5</accession>
<sequence>MKKFFRVLSLIIGLGLIYALICLGLIFSASGNRSVNTQDIETILVLGSKINSNGQPAQTTKDRLDIALELAQHNPRAQVIVSGYRSAGSPVSEAEGMARYLKSHGLNSDRIIQEKKARNTVENFAFSKKYIRGATVIVTSDFHLYRSLYLASKLGYEDYEGFAAITHDTPLQTLGHYARETLALGYYLIKFTLFSAR</sequence>
<dbReference type="Pfam" id="PF02698">
    <property type="entry name" value="DUF218"/>
    <property type="match status" value="1"/>
</dbReference>
<organism evidence="3 4">
    <name type="scientific">Lactococcus garvieae DCC43</name>
    <dbReference type="NCBI Taxonomy" id="1231377"/>
    <lineage>
        <taxon>Bacteria</taxon>
        <taxon>Bacillati</taxon>
        <taxon>Bacillota</taxon>
        <taxon>Bacilli</taxon>
        <taxon>Lactobacillales</taxon>
        <taxon>Streptococcaceae</taxon>
        <taxon>Lactococcus</taxon>
    </lineage>
</organism>
<proteinExistence type="predicted"/>
<dbReference type="AlphaFoldDB" id="K2PPQ5"/>
<keyword evidence="1" id="KW-0812">Transmembrane</keyword>
<protein>
    <recommendedName>
        <fullName evidence="2">DUF218 domain-containing protein</fullName>
    </recommendedName>
</protein>
<dbReference type="PANTHER" id="PTHR30336">
    <property type="entry name" value="INNER MEMBRANE PROTEIN, PROBABLE PERMEASE"/>
    <property type="match status" value="1"/>
</dbReference>
<dbReference type="EMBL" id="AMQS01000003">
    <property type="protein sequence ID" value="EKF52289.1"/>
    <property type="molecule type" value="Genomic_DNA"/>
</dbReference>
<name>K2PPQ5_9LACT</name>
<dbReference type="CDD" id="cd06259">
    <property type="entry name" value="YdcF-like"/>
    <property type="match status" value="1"/>
</dbReference>
<gene>
    <name evidence="3" type="ORF">C426_0375</name>
</gene>
<feature type="domain" description="DUF218" evidence="2">
    <location>
        <begin position="42"/>
        <end position="161"/>
    </location>
</feature>
<dbReference type="GO" id="GO:0000270">
    <property type="term" value="P:peptidoglycan metabolic process"/>
    <property type="evidence" value="ECO:0007669"/>
    <property type="project" value="TreeGrafter"/>
</dbReference>
<dbReference type="PANTHER" id="PTHR30336:SF4">
    <property type="entry name" value="ENVELOPE BIOGENESIS FACTOR ELYC"/>
    <property type="match status" value="1"/>
</dbReference>
<dbReference type="InterPro" id="IPR014729">
    <property type="entry name" value="Rossmann-like_a/b/a_fold"/>
</dbReference>
<dbReference type="InterPro" id="IPR051599">
    <property type="entry name" value="Cell_Envelope_Assoc"/>
</dbReference>
<dbReference type="InterPro" id="IPR003848">
    <property type="entry name" value="DUF218"/>
</dbReference>
<keyword evidence="1" id="KW-0472">Membrane</keyword>
<dbReference type="eggNOG" id="COG1434">
    <property type="taxonomic scope" value="Bacteria"/>
</dbReference>
<evidence type="ECO:0000313" key="3">
    <source>
        <dbReference type="EMBL" id="EKF52289.1"/>
    </source>
</evidence>
<dbReference type="RefSeq" id="WP_004260058.1">
    <property type="nucleotide sequence ID" value="NZ_AMQS01000003.1"/>
</dbReference>
<dbReference type="Gene3D" id="3.40.50.620">
    <property type="entry name" value="HUPs"/>
    <property type="match status" value="1"/>
</dbReference>